<dbReference type="AlphaFoldDB" id="A0A1G7DVL3"/>
<protein>
    <recommendedName>
        <fullName evidence="8">Neutral zinc metallopeptidase</fullName>
    </recommendedName>
</protein>
<keyword evidence="7" id="KW-1185">Reference proteome</keyword>
<dbReference type="InterPro" id="IPR007343">
    <property type="entry name" value="Uncharacterised_pept_Zn_put"/>
</dbReference>
<dbReference type="EMBL" id="LT629688">
    <property type="protein sequence ID" value="SDE55422.1"/>
    <property type="molecule type" value="Genomic_DNA"/>
</dbReference>
<evidence type="ECO:0000256" key="2">
    <source>
        <dbReference type="ARBA" id="ARBA00022692"/>
    </source>
</evidence>
<dbReference type="GO" id="GO:0016020">
    <property type="term" value="C:membrane"/>
    <property type="evidence" value="ECO:0007669"/>
    <property type="project" value="UniProtKB-SubCell"/>
</dbReference>
<dbReference type="PANTHER" id="PTHR30168">
    <property type="entry name" value="PUTATIVE MEMBRANE PROTEIN YPFJ"/>
    <property type="match status" value="1"/>
</dbReference>
<evidence type="ECO:0000256" key="5">
    <source>
        <dbReference type="SAM" id="Phobius"/>
    </source>
</evidence>
<keyword evidence="4 5" id="KW-0472">Membrane</keyword>
<organism evidence="6 7">
    <name type="scientific">Auraticoccus monumenti</name>
    <dbReference type="NCBI Taxonomy" id="675864"/>
    <lineage>
        <taxon>Bacteria</taxon>
        <taxon>Bacillati</taxon>
        <taxon>Actinomycetota</taxon>
        <taxon>Actinomycetes</taxon>
        <taxon>Propionibacteriales</taxon>
        <taxon>Propionibacteriaceae</taxon>
        <taxon>Auraticoccus</taxon>
    </lineage>
</organism>
<evidence type="ECO:0000256" key="4">
    <source>
        <dbReference type="ARBA" id="ARBA00023136"/>
    </source>
</evidence>
<dbReference type="Proteomes" id="UP000198546">
    <property type="component" value="Chromosome i"/>
</dbReference>
<reference evidence="6 7" key="1">
    <citation type="submission" date="2016-10" db="EMBL/GenBank/DDBJ databases">
        <authorList>
            <person name="de Groot N.N."/>
        </authorList>
    </citation>
    <scope>NUCLEOTIDE SEQUENCE [LARGE SCALE GENOMIC DNA]</scope>
    <source>
        <strain evidence="6 7">MON 2.2</strain>
    </source>
</reference>
<evidence type="ECO:0000256" key="3">
    <source>
        <dbReference type="ARBA" id="ARBA00022989"/>
    </source>
</evidence>
<accession>A0A1G7DVL3</accession>
<dbReference type="OrthoDB" id="9774900at2"/>
<proteinExistence type="predicted"/>
<sequence>MTFNPDSDIRGGRVSKRGRNVGMGVGGGSIGVVLVVLLISQLTGVDLTGVVQGGGGAGPAPVEDQALERCLTGEDANADVDCRMQAAATSLDDFWATQLDGYTAPEMVLFSQSVSTRCGNATSAVGPFYCPPDQTVYIDTSFYDELRSRFGASAGPLAQLYVVAHEWGHHIQELTGTMDQLDRSRTGPTSDGVRLELQADCYAGAWVGAASTITDDQGRTRLEPVTEDQLRDAIDAAEAIGDDRIQQQTQGQVQPETWTHGSSEQRVTWFQRGVSQGVGACDTFSASDAELAG</sequence>
<dbReference type="Pfam" id="PF04228">
    <property type="entry name" value="Zn_peptidase"/>
    <property type="match status" value="1"/>
</dbReference>
<dbReference type="PANTHER" id="PTHR30168:SF0">
    <property type="entry name" value="INNER MEMBRANE PROTEIN"/>
    <property type="match status" value="1"/>
</dbReference>
<keyword evidence="3 5" id="KW-1133">Transmembrane helix</keyword>
<evidence type="ECO:0000313" key="6">
    <source>
        <dbReference type="EMBL" id="SDE55422.1"/>
    </source>
</evidence>
<dbReference type="STRING" id="675864.SAMN04489747_3727"/>
<evidence type="ECO:0000313" key="7">
    <source>
        <dbReference type="Proteomes" id="UP000198546"/>
    </source>
</evidence>
<feature type="transmembrane region" description="Helical" evidence="5">
    <location>
        <begin position="21"/>
        <end position="39"/>
    </location>
</feature>
<comment type="subcellular location">
    <subcellularLocation>
        <location evidence="1">Membrane</location>
        <topology evidence="1">Single-pass membrane protein</topology>
    </subcellularLocation>
</comment>
<evidence type="ECO:0000256" key="1">
    <source>
        <dbReference type="ARBA" id="ARBA00004167"/>
    </source>
</evidence>
<gene>
    <name evidence="6" type="ORF">SAMN04489747_3727</name>
</gene>
<dbReference type="RefSeq" id="WP_090595570.1">
    <property type="nucleotide sequence ID" value="NZ_LT629688.1"/>
</dbReference>
<keyword evidence="2 5" id="KW-0812">Transmembrane</keyword>
<name>A0A1G7DVL3_9ACTN</name>
<evidence type="ECO:0008006" key="8">
    <source>
        <dbReference type="Google" id="ProtNLM"/>
    </source>
</evidence>